<evidence type="ECO:0000256" key="3">
    <source>
        <dbReference type="ARBA" id="ARBA00022475"/>
    </source>
</evidence>
<sequence length="463" mass="49244">MSRLGDFREALGDWIDDVALRSPARLAMSVFATVILIFTGLLSLPWATASGERADFADALFTATSAVCVTGLTTVDTGVYWSDFGRVVILLGIKVGGLGIMTLASILGLAVSRRLGLTQRMLAADEARAGGLGDVKQLLRTIIIVSTGVEVIIALILFPRFVIDGLPILTSAWHAVFYAVSAFNNAGFVPNPTGIVEYAGDPWVSGPIAIGVFIGALGFPVYLNLIRAWKTPRMWSLHTKLTLVMVVILSFVSAGLLALFEWNNPNSLGPENLGTKLITVFFGSINQRSGGFAAISHEGMYEHTWLLEEVLMFIGGGSGGTAGGIRVTTLAVLVLAVAAEARGRRDIEAFGKRIGTETLRLAVAVTLVGLTFVLIGAGLMLAWTAHLGWTLDKVLFQVVSAYATCGLSVLSGDEIAEMPDAVKHLTSVLMFAGRLGSVTIAAALALNKQRRVIRYPSERPLIG</sequence>
<feature type="transmembrane region" description="Helical" evidence="8">
    <location>
        <begin position="26"/>
        <end position="47"/>
    </location>
</feature>
<keyword evidence="5 8" id="KW-1133">Transmembrane helix</keyword>
<feature type="transmembrane region" description="Helical" evidence="8">
    <location>
        <begin position="138"/>
        <end position="158"/>
    </location>
</feature>
<organism evidence="9 10">
    <name type="scientific">Demequina zhanjiangensis</name>
    <dbReference type="NCBI Taxonomy" id="3051659"/>
    <lineage>
        <taxon>Bacteria</taxon>
        <taxon>Bacillati</taxon>
        <taxon>Actinomycetota</taxon>
        <taxon>Actinomycetes</taxon>
        <taxon>Micrococcales</taxon>
        <taxon>Demequinaceae</taxon>
        <taxon>Demequina</taxon>
    </lineage>
</organism>
<protein>
    <submittedName>
        <fullName evidence="9">Potassium transporter TrkG</fullName>
    </submittedName>
</protein>
<dbReference type="Proteomes" id="UP001172738">
    <property type="component" value="Unassembled WGS sequence"/>
</dbReference>
<feature type="transmembrane region" description="Helical" evidence="8">
    <location>
        <begin position="359"/>
        <end position="383"/>
    </location>
</feature>
<dbReference type="RefSeq" id="WP_301124951.1">
    <property type="nucleotide sequence ID" value="NZ_JAUHPV010000001.1"/>
</dbReference>
<comment type="caution">
    <text evidence="9">The sequence shown here is derived from an EMBL/GenBank/DDBJ whole genome shotgun (WGS) entry which is preliminary data.</text>
</comment>
<feature type="transmembrane region" description="Helical" evidence="8">
    <location>
        <begin position="208"/>
        <end position="229"/>
    </location>
</feature>
<keyword evidence="4 8" id="KW-0812">Transmembrane</keyword>
<keyword evidence="10" id="KW-1185">Reference proteome</keyword>
<dbReference type="PANTHER" id="PTHR32024:SF1">
    <property type="entry name" value="KTR SYSTEM POTASSIUM UPTAKE PROTEIN B"/>
    <property type="match status" value="1"/>
</dbReference>
<feature type="transmembrane region" description="Helical" evidence="8">
    <location>
        <begin position="59"/>
        <end position="81"/>
    </location>
</feature>
<evidence type="ECO:0000256" key="7">
    <source>
        <dbReference type="ARBA" id="ARBA00023136"/>
    </source>
</evidence>
<feature type="transmembrane region" description="Helical" evidence="8">
    <location>
        <begin position="428"/>
        <end position="446"/>
    </location>
</feature>
<feature type="transmembrane region" description="Helical" evidence="8">
    <location>
        <begin position="310"/>
        <end position="338"/>
    </location>
</feature>
<keyword evidence="3" id="KW-1003">Cell membrane</keyword>
<gene>
    <name evidence="9" type="ORF">QQX04_00045</name>
</gene>
<evidence type="ECO:0000313" key="9">
    <source>
        <dbReference type="EMBL" id="MDN4471379.1"/>
    </source>
</evidence>
<feature type="transmembrane region" description="Helical" evidence="8">
    <location>
        <begin position="241"/>
        <end position="260"/>
    </location>
</feature>
<evidence type="ECO:0000256" key="6">
    <source>
        <dbReference type="ARBA" id="ARBA00023065"/>
    </source>
</evidence>
<evidence type="ECO:0000256" key="1">
    <source>
        <dbReference type="ARBA" id="ARBA00004651"/>
    </source>
</evidence>
<dbReference type="Pfam" id="PF02386">
    <property type="entry name" value="TrkH"/>
    <property type="match status" value="1"/>
</dbReference>
<dbReference type="InterPro" id="IPR003445">
    <property type="entry name" value="Cat_transpt"/>
</dbReference>
<keyword evidence="6" id="KW-0406">Ion transport</keyword>
<keyword evidence="2" id="KW-0813">Transport</keyword>
<dbReference type="PANTHER" id="PTHR32024">
    <property type="entry name" value="TRK SYSTEM POTASSIUM UPTAKE PROTEIN TRKG-RELATED"/>
    <property type="match status" value="1"/>
</dbReference>
<reference evidence="9" key="1">
    <citation type="submission" date="2023-06" db="EMBL/GenBank/DDBJ databases">
        <title>SYSU T00b26.</title>
        <authorList>
            <person name="Gao L."/>
            <person name="Fang B.-Z."/>
            <person name="Li W.-J."/>
        </authorList>
    </citation>
    <scope>NUCLEOTIDE SEQUENCE</scope>
    <source>
        <strain evidence="9">SYSU T00b26</strain>
    </source>
</reference>
<comment type="subcellular location">
    <subcellularLocation>
        <location evidence="1">Cell membrane</location>
        <topology evidence="1">Multi-pass membrane protein</topology>
    </subcellularLocation>
</comment>
<proteinExistence type="predicted"/>
<accession>A0ABT8FY53</accession>
<evidence type="ECO:0000256" key="4">
    <source>
        <dbReference type="ARBA" id="ARBA00022692"/>
    </source>
</evidence>
<dbReference type="EMBL" id="JAUHPV010000001">
    <property type="protein sequence ID" value="MDN4471379.1"/>
    <property type="molecule type" value="Genomic_DNA"/>
</dbReference>
<keyword evidence="7 8" id="KW-0472">Membrane</keyword>
<evidence type="ECO:0000256" key="8">
    <source>
        <dbReference type="SAM" id="Phobius"/>
    </source>
</evidence>
<name>A0ABT8FY53_9MICO</name>
<evidence type="ECO:0000313" key="10">
    <source>
        <dbReference type="Proteomes" id="UP001172738"/>
    </source>
</evidence>
<evidence type="ECO:0000256" key="2">
    <source>
        <dbReference type="ARBA" id="ARBA00022448"/>
    </source>
</evidence>
<evidence type="ECO:0000256" key="5">
    <source>
        <dbReference type="ARBA" id="ARBA00022989"/>
    </source>
</evidence>
<feature type="transmembrane region" description="Helical" evidence="8">
    <location>
        <begin position="87"/>
        <end position="111"/>
    </location>
</feature>